<dbReference type="SUPFAM" id="SSF54909">
    <property type="entry name" value="Dimeric alpha+beta barrel"/>
    <property type="match status" value="1"/>
</dbReference>
<evidence type="ECO:0000259" key="10">
    <source>
        <dbReference type="Pfam" id="PF20628"/>
    </source>
</evidence>
<sequence length="320" mass="34119">MVNAPRLFTVHAAFTVTAKDRDGLESLLAAIAATVPAAEAELTVSVGGTLFDERFGLAAQRPRRLSSMAGFAGDVLDESWCHGDVLVQVGADTDAAATSAMAALVVLPGLEAKWSIESFRKEPTTTASGKPVSRNLFGFKEGMGNPATTDTALMDRVVWVRADGDEPSWTVGGTYQVVRLIRFAMELWDGDSVAAQEAVFGRHKQSGAPLGRDSEIADPGLAEDPAGARIPLTAHIRRAHAPTEENTILRRSHSYDQGTDAAGHPDQGLVFTCFQRDPERGFVSAQQRLAGEALEKYVLTFGGGYFFTLPRIGAGPVFGT</sequence>
<comment type="similarity">
    <text evidence="8">Belongs to the DyP-type peroxidase family.</text>
</comment>
<dbReference type="InterPro" id="IPR011008">
    <property type="entry name" value="Dimeric_a/b-barrel"/>
</dbReference>
<dbReference type="GO" id="GO:0046872">
    <property type="term" value="F:metal ion binding"/>
    <property type="evidence" value="ECO:0007669"/>
    <property type="project" value="UniProtKB-KW"/>
</dbReference>
<keyword evidence="12" id="KW-1185">Reference proteome</keyword>
<evidence type="ECO:0000256" key="7">
    <source>
        <dbReference type="ARBA" id="ARBA00023004"/>
    </source>
</evidence>
<dbReference type="EMBL" id="JACHGT010000029">
    <property type="protein sequence ID" value="MBB6039991.1"/>
    <property type="molecule type" value="Genomic_DNA"/>
</dbReference>
<dbReference type="GO" id="GO:0004601">
    <property type="term" value="F:peroxidase activity"/>
    <property type="evidence" value="ECO:0007669"/>
    <property type="project" value="UniProtKB-KW"/>
</dbReference>
<evidence type="ECO:0000256" key="6">
    <source>
        <dbReference type="ARBA" id="ARBA00023002"/>
    </source>
</evidence>
<comment type="cofactor">
    <cofactor evidence="1">
        <name>heme b</name>
        <dbReference type="ChEBI" id="CHEBI:60344"/>
    </cofactor>
</comment>
<feature type="domain" description="Dyp-type peroxidase C-terminal" evidence="10">
    <location>
        <begin position="133"/>
        <end position="310"/>
    </location>
</feature>
<evidence type="ECO:0000256" key="3">
    <source>
        <dbReference type="ARBA" id="ARBA00022617"/>
    </source>
</evidence>
<dbReference type="PANTHER" id="PTHR30521:SF4">
    <property type="entry name" value="DEFERROCHELATASE"/>
    <property type="match status" value="1"/>
</dbReference>
<dbReference type="NCBIfam" id="TIGR01413">
    <property type="entry name" value="Dyp_perox_fam"/>
    <property type="match status" value="1"/>
</dbReference>
<name>A0A841FRS5_9ACTN</name>
<comment type="caution">
    <text evidence="11">The sequence shown here is derived from an EMBL/GenBank/DDBJ whole genome shotgun (WGS) entry which is preliminary data.</text>
</comment>
<reference evidence="11 12" key="1">
    <citation type="submission" date="2020-08" db="EMBL/GenBank/DDBJ databases">
        <title>Genomic Encyclopedia of Type Strains, Phase IV (KMG-IV): sequencing the most valuable type-strain genomes for metagenomic binning, comparative biology and taxonomic classification.</title>
        <authorList>
            <person name="Goeker M."/>
        </authorList>
    </citation>
    <scope>NUCLEOTIDE SEQUENCE [LARGE SCALE GENOMIC DNA]</scope>
    <source>
        <strain evidence="11 12">YIM 65646</strain>
    </source>
</reference>
<dbReference type="InterPro" id="IPR048327">
    <property type="entry name" value="Dyp_perox_N"/>
</dbReference>
<keyword evidence="6 11" id="KW-0560">Oxidoreductase</keyword>
<feature type="domain" description="Dyp-type peroxidase N-terminal" evidence="9">
    <location>
        <begin position="27"/>
        <end position="104"/>
    </location>
</feature>
<evidence type="ECO:0000256" key="8">
    <source>
        <dbReference type="ARBA" id="ARBA00025737"/>
    </source>
</evidence>
<dbReference type="Pfam" id="PF04261">
    <property type="entry name" value="Dyp_perox_N"/>
    <property type="match status" value="1"/>
</dbReference>
<dbReference type="PANTHER" id="PTHR30521">
    <property type="entry name" value="DEFERROCHELATASE/PEROXIDASE"/>
    <property type="match status" value="1"/>
</dbReference>
<dbReference type="InterPro" id="IPR006314">
    <property type="entry name" value="Dyp_peroxidase"/>
</dbReference>
<evidence type="ECO:0000259" key="9">
    <source>
        <dbReference type="Pfam" id="PF04261"/>
    </source>
</evidence>
<keyword evidence="7" id="KW-0408">Iron</keyword>
<evidence type="ECO:0000256" key="4">
    <source>
        <dbReference type="ARBA" id="ARBA00022723"/>
    </source>
</evidence>
<keyword evidence="2 11" id="KW-0575">Peroxidase</keyword>
<dbReference type="EC" id="1.11.1.-" evidence="11"/>
<evidence type="ECO:0000256" key="1">
    <source>
        <dbReference type="ARBA" id="ARBA00001970"/>
    </source>
</evidence>
<dbReference type="InterPro" id="IPR048328">
    <property type="entry name" value="Dyp_perox_C"/>
</dbReference>
<keyword evidence="3" id="KW-0349">Heme</keyword>
<dbReference type="GO" id="GO:0020037">
    <property type="term" value="F:heme binding"/>
    <property type="evidence" value="ECO:0007669"/>
    <property type="project" value="InterPro"/>
</dbReference>
<dbReference type="Pfam" id="PF20628">
    <property type="entry name" value="Dyp_perox_C"/>
    <property type="match status" value="1"/>
</dbReference>
<evidence type="ECO:0000313" key="11">
    <source>
        <dbReference type="EMBL" id="MBB6039991.1"/>
    </source>
</evidence>
<evidence type="ECO:0000256" key="2">
    <source>
        <dbReference type="ARBA" id="ARBA00022559"/>
    </source>
</evidence>
<dbReference type="RefSeq" id="WP_184793063.1">
    <property type="nucleotide sequence ID" value="NZ_BONT01000117.1"/>
</dbReference>
<organism evidence="11 12">
    <name type="scientific">Phytomonospora endophytica</name>
    <dbReference type="NCBI Taxonomy" id="714109"/>
    <lineage>
        <taxon>Bacteria</taxon>
        <taxon>Bacillati</taxon>
        <taxon>Actinomycetota</taxon>
        <taxon>Actinomycetes</taxon>
        <taxon>Micromonosporales</taxon>
        <taxon>Micromonosporaceae</taxon>
        <taxon>Phytomonospora</taxon>
    </lineage>
</organism>
<evidence type="ECO:0000256" key="5">
    <source>
        <dbReference type="ARBA" id="ARBA00022729"/>
    </source>
</evidence>
<protein>
    <submittedName>
        <fullName evidence="11">Deferrochelatase/peroxidase EfeB</fullName>
        <ecNumber evidence="11">1.11.1.-</ecNumber>
    </submittedName>
</protein>
<dbReference type="PROSITE" id="PS51404">
    <property type="entry name" value="DYP_PEROXIDASE"/>
    <property type="match status" value="1"/>
</dbReference>
<keyword evidence="4" id="KW-0479">Metal-binding</keyword>
<dbReference type="GO" id="GO:0005829">
    <property type="term" value="C:cytosol"/>
    <property type="evidence" value="ECO:0007669"/>
    <property type="project" value="TreeGrafter"/>
</dbReference>
<dbReference type="Proteomes" id="UP000548476">
    <property type="component" value="Unassembled WGS sequence"/>
</dbReference>
<dbReference type="AlphaFoldDB" id="A0A841FRS5"/>
<gene>
    <name evidence="11" type="ORF">HNR73_007890</name>
</gene>
<accession>A0A841FRS5</accession>
<proteinExistence type="inferred from homology"/>
<keyword evidence="5" id="KW-0732">Signal</keyword>
<evidence type="ECO:0000313" key="12">
    <source>
        <dbReference type="Proteomes" id="UP000548476"/>
    </source>
</evidence>